<dbReference type="PANTHER" id="PTHR45761:SF1">
    <property type="entry name" value="EXTENDED SYNAPTOTAGMIN-LIKE PROTEIN 2, ISOFORM C"/>
    <property type="match status" value="1"/>
</dbReference>
<feature type="domain" description="C2" evidence="2">
    <location>
        <begin position="226"/>
        <end position="360"/>
    </location>
</feature>
<dbReference type="SMART" id="SM00239">
    <property type="entry name" value="C2"/>
    <property type="match status" value="2"/>
</dbReference>
<reference evidence="3 5" key="1">
    <citation type="journal article" date="2012" name="Nature">
        <title>Algal genomes reveal evolutionary mosaicism and the fate of nucleomorphs.</title>
        <authorList>
            <consortium name="DOE Joint Genome Institute"/>
            <person name="Curtis B.A."/>
            <person name="Tanifuji G."/>
            <person name="Burki F."/>
            <person name="Gruber A."/>
            <person name="Irimia M."/>
            <person name="Maruyama S."/>
            <person name="Arias M.C."/>
            <person name="Ball S.G."/>
            <person name="Gile G.H."/>
            <person name="Hirakawa Y."/>
            <person name="Hopkins J.F."/>
            <person name="Kuo A."/>
            <person name="Rensing S.A."/>
            <person name="Schmutz J."/>
            <person name="Symeonidi A."/>
            <person name="Elias M."/>
            <person name="Eveleigh R.J."/>
            <person name="Herman E.K."/>
            <person name="Klute M.J."/>
            <person name="Nakayama T."/>
            <person name="Obornik M."/>
            <person name="Reyes-Prieto A."/>
            <person name="Armbrust E.V."/>
            <person name="Aves S.J."/>
            <person name="Beiko R.G."/>
            <person name="Coutinho P."/>
            <person name="Dacks J.B."/>
            <person name="Durnford D.G."/>
            <person name="Fast N.M."/>
            <person name="Green B.R."/>
            <person name="Grisdale C.J."/>
            <person name="Hempel F."/>
            <person name="Henrissat B."/>
            <person name="Hoppner M.P."/>
            <person name="Ishida K."/>
            <person name="Kim E."/>
            <person name="Koreny L."/>
            <person name="Kroth P.G."/>
            <person name="Liu Y."/>
            <person name="Malik S.B."/>
            <person name="Maier U.G."/>
            <person name="McRose D."/>
            <person name="Mock T."/>
            <person name="Neilson J.A."/>
            <person name="Onodera N.T."/>
            <person name="Poole A.M."/>
            <person name="Pritham E.J."/>
            <person name="Richards T.A."/>
            <person name="Rocap G."/>
            <person name="Roy S.W."/>
            <person name="Sarai C."/>
            <person name="Schaack S."/>
            <person name="Shirato S."/>
            <person name="Slamovits C.H."/>
            <person name="Spencer D.F."/>
            <person name="Suzuki S."/>
            <person name="Worden A.Z."/>
            <person name="Zauner S."/>
            <person name="Barry K."/>
            <person name="Bell C."/>
            <person name="Bharti A.K."/>
            <person name="Crow J.A."/>
            <person name="Grimwood J."/>
            <person name="Kramer R."/>
            <person name="Lindquist E."/>
            <person name="Lucas S."/>
            <person name="Salamov A."/>
            <person name="McFadden G.I."/>
            <person name="Lane C.E."/>
            <person name="Keeling P.J."/>
            <person name="Gray M.W."/>
            <person name="Grigoriev I.V."/>
            <person name="Archibald J.M."/>
        </authorList>
    </citation>
    <scope>NUCLEOTIDE SEQUENCE</scope>
    <source>
        <strain evidence="3 5">CCMP2712</strain>
    </source>
</reference>
<dbReference type="STRING" id="905079.L1JEL0"/>
<dbReference type="RefSeq" id="XP_005833948.1">
    <property type="nucleotide sequence ID" value="XM_005833891.1"/>
</dbReference>
<evidence type="ECO:0000256" key="1">
    <source>
        <dbReference type="SAM" id="MobiDB-lite"/>
    </source>
</evidence>
<dbReference type="OrthoDB" id="1366754at2759"/>
<dbReference type="GeneID" id="17303471"/>
<dbReference type="PaxDb" id="55529-EKX46968"/>
<reference evidence="5" key="2">
    <citation type="submission" date="2012-11" db="EMBL/GenBank/DDBJ databases">
        <authorList>
            <person name="Kuo A."/>
            <person name="Curtis B.A."/>
            <person name="Tanifuji G."/>
            <person name="Burki F."/>
            <person name="Gruber A."/>
            <person name="Irimia M."/>
            <person name="Maruyama S."/>
            <person name="Arias M.C."/>
            <person name="Ball S.G."/>
            <person name="Gile G.H."/>
            <person name="Hirakawa Y."/>
            <person name="Hopkins J.F."/>
            <person name="Rensing S.A."/>
            <person name="Schmutz J."/>
            <person name="Symeonidi A."/>
            <person name="Elias M."/>
            <person name="Eveleigh R.J."/>
            <person name="Herman E.K."/>
            <person name="Klute M.J."/>
            <person name="Nakayama T."/>
            <person name="Obornik M."/>
            <person name="Reyes-Prieto A."/>
            <person name="Armbrust E.V."/>
            <person name="Aves S.J."/>
            <person name="Beiko R.G."/>
            <person name="Coutinho P."/>
            <person name="Dacks J.B."/>
            <person name="Durnford D.G."/>
            <person name="Fast N.M."/>
            <person name="Green B.R."/>
            <person name="Grisdale C."/>
            <person name="Hempe F."/>
            <person name="Henrissat B."/>
            <person name="Hoppner M.P."/>
            <person name="Ishida K.-I."/>
            <person name="Kim E."/>
            <person name="Koreny L."/>
            <person name="Kroth P.G."/>
            <person name="Liu Y."/>
            <person name="Malik S.-B."/>
            <person name="Maier U.G."/>
            <person name="McRose D."/>
            <person name="Mock T."/>
            <person name="Neilson J.A."/>
            <person name="Onodera N.T."/>
            <person name="Poole A.M."/>
            <person name="Pritham E.J."/>
            <person name="Richards T.A."/>
            <person name="Rocap G."/>
            <person name="Roy S.W."/>
            <person name="Sarai C."/>
            <person name="Schaack S."/>
            <person name="Shirato S."/>
            <person name="Slamovits C.H."/>
            <person name="Spencer D.F."/>
            <person name="Suzuki S."/>
            <person name="Worden A.Z."/>
            <person name="Zauner S."/>
            <person name="Barry K."/>
            <person name="Bell C."/>
            <person name="Bharti A.K."/>
            <person name="Crow J.A."/>
            <person name="Grimwood J."/>
            <person name="Kramer R."/>
            <person name="Lindquist E."/>
            <person name="Lucas S."/>
            <person name="Salamov A."/>
            <person name="McFadden G.I."/>
            <person name="Lane C.E."/>
            <person name="Keeling P.J."/>
            <person name="Gray M.W."/>
            <person name="Grigoriev I.V."/>
            <person name="Archibald J.M."/>
        </authorList>
    </citation>
    <scope>NUCLEOTIDE SEQUENCE</scope>
    <source>
        <strain evidence="5">CCMP2712</strain>
    </source>
</reference>
<dbReference type="EMBL" id="JH992992">
    <property type="protein sequence ID" value="EKX46968.1"/>
    <property type="molecule type" value="Genomic_DNA"/>
</dbReference>
<dbReference type="PROSITE" id="PS50004">
    <property type="entry name" value="C2"/>
    <property type="match status" value="2"/>
</dbReference>
<keyword evidence="5" id="KW-1185">Reference proteome</keyword>
<dbReference type="Proteomes" id="UP000011087">
    <property type="component" value="Unassembled WGS sequence"/>
</dbReference>
<feature type="domain" description="C2" evidence="2">
    <location>
        <begin position="65"/>
        <end position="188"/>
    </location>
</feature>
<protein>
    <recommendedName>
        <fullName evidence="2">C2 domain-containing protein</fullName>
    </recommendedName>
</protein>
<evidence type="ECO:0000313" key="5">
    <source>
        <dbReference type="Proteomes" id="UP000011087"/>
    </source>
</evidence>
<gene>
    <name evidence="3" type="ORF">GUITHDRAFT_162858</name>
</gene>
<dbReference type="CDD" id="cd00030">
    <property type="entry name" value="C2"/>
    <property type="match status" value="2"/>
</dbReference>
<accession>L1JEL0</accession>
<dbReference type="InterPro" id="IPR051634">
    <property type="entry name" value="Extended_Synaptotagmin"/>
</dbReference>
<dbReference type="InterPro" id="IPR035892">
    <property type="entry name" value="C2_domain_sf"/>
</dbReference>
<evidence type="ECO:0000313" key="4">
    <source>
        <dbReference type="EnsemblProtists" id="EKX46968"/>
    </source>
</evidence>
<proteinExistence type="predicted"/>
<sequence length="493" mass="55698">MLLRSAYAPFREPLATLSSQYSPSKEFIGGRSDWIPESSKAFRTQIEKKRAVRLGAAPVQLAKEIEEDRYLWKELLPRRQYKALVWVTIHGAENLMPKIIGTRDPYVKIQLGNQVEKTTPKLNSMNPRWEETFAMFASDVLNEEVVLTVHQDDVSRGYHVRDDEIGTYSFSLKQLQSMQDSRWTGKVSLKQIRTGIVHATLRMETLTCAVNTGIQRENSGLDDKDLLGGLASPILISQPIKNIKGIVQIKVLKAKCSLLPGNEQKTLHPFIQLKLNNQVVDPQVCKPSDEWSLQSAETRVVRGTYEPQFNEYFEFMVRDPFLDKLELVLQSKDGFFGDKVGGCKLQLYDVLVGKYVKKWVDLKSESKTKYLASLFVETKLAMIEWEGQEPKATAHFNQHIAELEAKRRMEEANADKLYGNIASVDEEDSEWALLVDLSKKESEGPPDAAAPNFLFQLPVPPVMEDGSSPDLESAQQETSAVAAMEVTEKDKDA</sequence>
<evidence type="ECO:0000259" key="2">
    <source>
        <dbReference type="PROSITE" id="PS50004"/>
    </source>
</evidence>
<dbReference type="AlphaFoldDB" id="L1JEL0"/>
<dbReference type="KEGG" id="gtt:GUITHDRAFT_162858"/>
<dbReference type="HOGENOM" id="CLU_553722_0_0_1"/>
<dbReference type="EnsemblProtists" id="EKX46968">
    <property type="protein sequence ID" value="EKX46968"/>
    <property type="gene ID" value="GUITHDRAFT_162858"/>
</dbReference>
<dbReference type="SUPFAM" id="SSF49562">
    <property type="entry name" value="C2 domain (Calcium/lipid-binding domain, CaLB)"/>
    <property type="match status" value="2"/>
</dbReference>
<reference evidence="4" key="3">
    <citation type="submission" date="2016-03" db="UniProtKB">
        <authorList>
            <consortium name="EnsemblProtists"/>
        </authorList>
    </citation>
    <scope>IDENTIFICATION</scope>
</reference>
<dbReference type="PANTHER" id="PTHR45761">
    <property type="entry name" value="EXTENDED SYNAPTOTAGMIN-LIKE PROTEIN 2, ISOFORM C"/>
    <property type="match status" value="1"/>
</dbReference>
<feature type="region of interest" description="Disordered" evidence="1">
    <location>
        <begin position="458"/>
        <end position="493"/>
    </location>
</feature>
<name>L1JEL0_GUITC</name>
<dbReference type="Pfam" id="PF00168">
    <property type="entry name" value="C2"/>
    <property type="match status" value="2"/>
</dbReference>
<evidence type="ECO:0000313" key="3">
    <source>
        <dbReference type="EMBL" id="EKX46968.1"/>
    </source>
</evidence>
<dbReference type="InterPro" id="IPR000008">
    <property type="entry name" value="C2_dom"/>
</dbReference>
<organism evidence="3">
    <name type="scientific">Guillardia theta (strain CCMP2712)</name>
    <name type="common">Cryptophyte</name>
    <dbReference type="NCBI Taxonomy" id="905079"/>
    <lineage>
        <taxon>Eukaryota</taxon>
        <taxon>Cryptophyceae</taxon>
        <taxon>Pyrenomonadales</taxon>
        <taxon>Geminigeraceae</taxon>
        <taxon>Guillardia</taxon>
    </lineage>
</organism>
<dbReference type="Gene3D" id="2.60.40.150">
    <property type="entry name" value="C2 domain"/>
    <property type="match status" value="2"/>
</dbReference>